<feature type="region of interest" description="Disordered" evidence="2">
    <location>
        <begin position="316"/>
        <end position="337"/>
    </location>
</feature>
<evidence type="ECO:0000313" key="4">
    <source>
        <dbReference type="EMBL" id="KOF91076.1"/>
    </source>
</evidence>
<gene>
    <name evidence="4" type="ORF">OCBIM_22009838mg</name>
</gene>
<evidence type="ECO:0000256" key="1">
    <source>
        <dbReference type="PROSITE-ProRule" id="PRU00042"/>
    </source>
</evidence>
<dbReference type="PROSITE" id="PS50157">
    <property type="entry name" value="ZINC_FINGER_C2H2_2"/>
    <property type="match status" value="4"/>
</dbReference>
<name>A0A0L8HPB8_OCTBM</name>
<dbReference type="InterPro" id="IPR039149">
    <property type="entry name" value="ZNF800"/>
</dbReference>
<accession>A0A0L8HPB8</accession>
<keyword evidence="1" id="KW-0863">Zinc-finger</keyword>
<evidence type="ECO:0000259" key="3">
    <source>
        <dbReference type="PROSITE" id="PS50157"/>
    </source>
</evidence>
<keyword evidence="1" id="KW-0862">Zinc</keyword>
<sequence>MEFNEEETVSVNTRDIDLSLLRKSLQARGKTIDQLVNCIYYGTTEVRQYILNESDVIIECKACRNLFRALPNFVAHKRIYCMDSHLNVNIPLLRDPEEVISVNPEPPDGEEGDDFIETSIGLAKQNLMNGRDMSLDENYMSSESDTVRSETQFYERICNQLEKQKPDPTIGVRFEPIEGTDVAVRVVPLTSECDAKLAQENNVSKQKVRILSHPNKVQSGSKVTLKTDLKTKKDIKLKADFRQLRCLECNRTMSSRRYLVEHILNLHSDKRRYFSCPYCKVKFRYFHCVVRHLRRVHECSKDVIDNMRENLRNSSWIENSPNKANNKVQPLPSTSSHFKAEAPKIISPKNKEHSGKVQKLKVKLFSQKNTPSKSNHTEFYPPLTVVKQEVLSEEESAKDSDSEINTGKDLDVKDMTGKHRPPTLAQRKKMAMLMDKKSLTCLQCNRGFSRMSGLVRHVAHHLGWKRFKCKLCMYSGYDRYVCKSHIERNHLGKVPGLTRKVMDYYIVDLEDGKIVNPDGTKSKKLGLKLGVNPTKKSTLSSASTDIKPVTVCTSLGNSSGLSSVATVRLSPLSNEQLQLSKGCAISADKSEKPLKGSDLKKKLLSMVDYRTLKCLECNRTWNKRSHLLRHAAHHIGWKRFKCKLCVFSGYDRYMCKSHLKRCHLGKIHGLTVKVLDYYIVDMMEEENDEV</sequence>
<reference evidence="4" key="1">
    <citation type="submission" date="2015-07" db="EMBL/GenBank/DDBJ databases">
        <title>MeaNS - Measles Nucleotide Surveillance Program.</title>
        <authorList>
            <person name="Tran T."/>
            <person name="Druce J."/>
        </authorList>
    </citation>
    <scope>NUCLEOTIDE SEQUENCE</scope>
    <source>
        <strain evidence="4">UCB-OBI-ISO-001</strain>
        <tissue evidence="4">Gonad</tissue>
    </source>
</reference>
<dbReference type="AlphaFoldDB" id="A0A0L8HPB8"/>
<feature type="compositionally biased region" description="Basic and acidic residues" evidence="2">
    <location>
        <begin position="395"/>
        <end position="417"/>
    </location>
</feature>
<dbReference type="SUPFAM" id="SSF57667">
    <property type="entry name" value="beta-beta-alpha zinc fingers"/>
    <property type="match status" value="3"/>
</dbReference>
<feature type="domain" description="C2H2-type" evidence="3">
    <location>
        <begin position="274"/>
        <end position="302"/>
    </location>
</feature>
<dbReference type="PANTHER" id="PTHR21020">
    <property type="entry name" value="ZINC FINGER PROTEIN 800"/>
    <property type="match status" value="1"/>
</dbReference>
<feature type="region of interest" description="Disordered" evidence="2">
    <location>
        <begin position="392"/>
        <end position="426"/>
    </location>
</feature>
<organism evidence="4">
    <name type="scientific">Octopus bimaculoides</name>
    <name type="common">California two-spotted octopus</name>
    <dbReference type="NCBI Taxonomy" id="37653"/>
    <lineage>
        <taxon>Eukaryota</taxon>
        <taxon>Metazoa</taxon>
        <taxon>Spiralia</taxon>
        <taxon>Lophotrochozoa</taxon>
        <taxon>Mollusca</taxon>
        <taxon>Cephalopoda</taxon>
        <taxon>Coleoidea</taxon>
        <taxon>Octopodiformes</taxon>
        <taxon>Octopoda</taxon>
        <taxon>Incirrata</taxon>
        <taxon>Octopodidae</taxon>
        <taxon>Octopus</taxon>
    </lineage>
</organism>
<dbReference type="KEGG" id="obi:106869405"/>
<feature type="domain" description="C2H2-type" evidence="3">
    <location>
        <begin position="612"/>
        <end position="639"/>
    </location>
</feature>
<dbReference type="PROSITE" id="PS00028">
    <property type="entry name" value="ZINC_FINGER_C2H2_1"/>
    <property type="match status" value="4"/>
</dbReference>
<dbReference type="SMART" id="SM00355">
    <property type="entry name" value="ZnF_C2H2"/>
    <property type="match status" value="7"/>
</dbReference>
<proteinExistence type="predicted"/>
<protein>
    <recommendedName>
        <fullName evidence="3">C2H2-type domain-containing protein</fullName>
    </recommendedName>
</protein>
<evidence type="ECO:0000256" key="2">
    <source>
        <dbReference type="SAM" id="MobiDB-lite"/>
    </source>
</evidence>
<dbReference type="OrthoDB" id="10066279at2759"/>
<feature type="domain" description="C2H2-type" evidence="3">
    <location>
        <begin position="439"/>
        <end position="466"/>
    </location>
</feature>
<dbReference type="InterPro" id="IPR036236">
    <property type="entry name" value="Znf_C2H2_sf"/>
</dbReference>
<dbReference type="EMBL" id="KQ417620">
    <property type="protein sequence ID" value="KOF91076.1"/>
    <property type="molecule type" value="Genomic_DNA"/>
</dbReference>
<keyword evidence="1" id="KW-0479">Metal-binding</keyword>
<dbReference type="InterPro" id="IPR013087">
    <property type="entry name" value="Znf_C2H2_type"/>
</dbReference>
<dbReference type="Gene3D" id="3.30.160.60">
    <property type="entry name" value="Classic Zinc Finger"/>
    <property type="match status" value="3"/>
</dbReference>
<dbReference type="PANTHER" id="PTHR21020:SF0">
    <property type="entry name" value="ZINC FINGER PROTEIN 800"/>
    <property type="match status" value="1"/>
</dbReference>
<feature type="domain" description="C2H2-type" evidence="3">
    <location>
        <begin position="244"/>
        <end position="272"/>
    </location>
</feature>
<dbReference type="GO" id="GO:0008270">
    <property type="term" value="F:zinc ion binding"/>
    <property type="evidence" value="ECO:0007669"/>
    <property type="project" value="UniProtKB-KW"/>
</dbReference>